<feature type="transmembrane region" description="Helical" evidence="7">
    <location>
        <begin position="279"/>
        <end position="305"/>
    </location>
</feature>
<dbReference type="InterPro" id="IPR004840">
    <property type="entry name" value="Amino_acid_permease_CS"/>
</dbReference>
<evidence type="ECO:0000256" key="4">
    <source>
        <dbReference type="ARBA" id="ARBA00022970"/>
    </source>
</evidence>
<feature type="transmembrane region" description="Helical" evidence="7">
    <location>
        <begin position="365"/>
        <end position="386"/>
    </location>
</feature>
<dbReference type="PANTHER" id="PTHR43341:SF1">
    <property type="entry name" value="GENERAL AMINO-ACID PERMEASE GAP1"/>
    <property type="match status" value="1"/>
</dbReference>
<name>A0A0R1TBB7_9LACO</name>
<evidence type="ECO:0000256" key="6">
    <source>
        <dbReference type="ARBA" id="ARBA00023136"/>
    </source>
</evidence>
<comment type="subcellular location">
    <subcellularLocation>
        <location evidence="1">Membrane</location>
        <topology evidence="1">Multi-pass membrane protein</topology>
    </subcellularLocation>
</comment>
<dbReference type="Gene3D" id="1.20.1740.10">
    <property type="entry name" value="Amino acid/polyamine transporter I"/>
    <property type="match status" value="1"/>
</dbReference>
<feature type="transmembrane region" description="Helical" evidence="7">
    <location>
        <begin position="337"/>
        <end position="359"/>
    </location>
</feature>
<dbReference type="PROSITE" id="PS00218">
    <property type="entry name" value="AMINO_ACID_PERMEASE_1"/>
    <property type="match status" value="1"/>
</dbReference>
<evidence type="ECO:0000256" key="7">
    <source>
        <dbReference type="SAM" id="Phobius"/>
    </source>
</evidence>
<proteinExistence type="predicted"/>
<evidence type="ECO:0000313" key="9">
    <source>
        <dbReference type="EMBL" id="KRL78703.1"/>
    </source>
</evidence>
<dbReference type="Proteomes" id="UP000051048">
    <property type="component" value="Unassembled WGS sequence"/>
</dbReference>
<dbReference type="GO" id="GO:0015171">
    <property type="term" value="F:amino acid transmembrane transporter activity"/>
    <property type="evidence" value="ECO:0007669"/>
    <property type="project" value="TreeGrafter"/>
</dbReference>
<gene>
    <name evidence="9" type="ORF">FC36_GL001087</name>
</gene>
<keyword evidence="2" id="KW-0813">Transport</keyword>
<evidence type="ECO:0000256" key="2">
    <source>
        <dbReference type="ARBA" id="ARBA00022448"/>
    </source>
</evidence>
<dbReference type="PATRIC" id="fig|1423740.3.peg.1156"/>
<feature type="transmembrane region" description="Helical" evidence="7">
    <location>
        <begin position="196"/>
        <end position="217"/>
    </location>
</feature>
<dbReference type="EMBL" id="AZFH01000139">
    <property type="protein sequence ID" value="KRL78703.1"/>
    <property type="molecule type" value="Genomic_DNA"/>
</dbReference>
<evidence type="ECO:0000313" key="10">
    <source>
        <dbReference type="Proteomes" id="UP000051048"/>
    </source>
</evidence>
<sequence length="482" mass="52374">MAEKNNVKRSLKTRHVSMIALGGSIGTGLFVASGSAISQAGPGGALVAYIGIGLMVYFLMTSLGEMATYLPVTGSFATYSRKFVDPALGFAMGWNYWFNWAITLAVDVSTAALVLKFWFPEVPSWVFSLGALLLIFLINILSVKSFGETEYWMALIKVVTVIIFLAIGLLTIVGIIGGHATYLENFTYKQAPFVGGVPMILSVFVVAGFSFQGTELIGITAGESAHPEKSIPKAIKQVFWRIIIFYVLAIFVIACLIPYDSPNLLGSSASDVSISPFTLVFQRAGLAGAASVMNAVILTSVISAANSGMYASTRMLFALGVEGDAPKIFGRVNGRGIPVPALLGTTFVGLLTFLSSIFGEQIYTFLVNASGLTGFIAWVGIALSHYRFRRAFKAQGKDLSVLRYKAKWFPVGPLLALIVCILVIVGQDLESFKTLNWQKVGVTYMSVPLFVILYLYYKIRYKTKLIPLEEIDLTPHDVKKEN</sequence>
<keyword evidence="3 7" id="KW-0812">Transmembrane</keyword>
<dbReference type="InterPro" id="IPR004841">
    <property type="entry name" value="AA-permease/SLC12A_dom"/>
</dbReference>
<feature type="transmembrane region" description="Helical" evidence="7">
    <location>
        <begin position="16"/>
        <end position="37"/>
    </location>
</feature>
<organism evidence="9 10">
    <name type="scientific">Ligilactobacillus equi DSM 15833 = JCM 10991</name>
    <dbReference type="NCBI Taxonomy" id="1423740"/>
    <lineage>
        <taxon>Bacteria</taxon>
        <taxon>Bacillati</taxon>
        <taxon>Bacillota</taxon>
        <taxon>Bacilli</taxon>
        <taxon>Lactobacillales</taxon>
        <taxon>Lactobacillaceae</taxon>
        <taxon>Ligilactobacillus</taxon>
    </lineage>
</organism>
<dbReference type="STRING" id="1423740.FC36_GL001087"/>
<dbReference type="Pfam" id="PF00324">
    <property type="entry name" value="AA_permease"/>
    <property type="match status" value="1"/>
</dbReference>
<dbReference type="OrthoDB" id="9780162at2"/>
<dbReference type="GO" id="GO:0016020">
    <property type="term" value="C:membrane"/>
    <property type="evidence" value="ECO:0007669"/>
    <property type="project" value="UniProtKB-SubCell"/>
</dbReference>
<feature type="transmembrane region" description="Helical" evidence="7">
    <location>
        <begin position="155"/>
        <end position="176"/>
    </location>
</feature>
<protein>
    <submittedName>
        <fullName evidence="9">Lysine-specific permease</fullName>
    </submittedName>
</protein>
<dbReference type="RefSeq" id="WP_035191213.1">
    <property type="nucleotide sequence ID" value="NZ_AZFH01000139.1"/>
</dbReference>
<keyword evidence="4" id="KW-0029">Amino-acid transport</keyword>
<feature type="domain" description="Amino acid permease/ SLC12A" evidence="8">
    <location>
        <begin position="15"/>
        <end position="464"/>
    </location>
</feature>
<dbReference type="PANTHER" id="PTHR43341">
    <property type="entry name" value="AMINO ACID PERMEASE"/>
    <property type="match status" value="1"/>
</dbReference>
<feature type="transmembrane region" description="Helical" evidence="7">
    <location>
        <begin position="437"/>
        <end position="457"/>
    </location>
</feature>
<comment type="caution">
    <text evidence="9">The sequence shown here is derived from an EMBL/GenBank/DDBJ whole genome shotgun (WGS) entry which is preliminary data.</text>
</comment>
<evidence type="ECO:0000256" key="3">
    <source>
        <dbReference type="ARBA" id="ARBA00022692"/>
    </source>
</evidence>
<dbReference type="AlphaFoldDB" id="A0A0R1TBB7"/>
<reference evidence="9 10" key="1">
    <citation type="journal article" date="2015" name="Genome Announc.">
        <title>Expanding the biotechnology potential of lactobacilli through comparative genomics of 213 strains and associated genera.</title>
        <authorList>
            <person name="Sun Z."/>
            <person name="Harris H.M."/>
            <person name="McCann A."/>
            <person name="Guo C."/>
            <person name="Argimon S."/>
            <person name="Zhang W."/>
            <person name="Yang X."/>
            <person name="Jeffery I.B."/>
            <person name="Cooney J.C."/>
            <person name="Kagawa T.F."/>
            <person name="Liu W."/>
            <person name="Song Y."/>
            <person name="Salvetti E."/>
            <person name="Wrobel A."/>
            <person name="Rasinkangas P."/>
            <person name="Parkhill J."/>
            <person name="Rea M.C."/>
            <person name="O'Sullivan O."/>
            <person name="Ritari J."/>
            <person name="Douillard F.P."/>
            <person name="Paul Ross R."/>
            <person name="Yang R."/>
            <person name="Briner A.E."/>
            <person name="Felis G.E."/>
            <person name="de Vos W.M."/>
            <person name="Barrangou R."/>
            <person name="Klaenhammer T.R."/>
            <person name="Caufield P.W."/>
            <person name="Cui Y."/>
            <person name="Zhang H."/>
            <person name="O'Toole P.W."/>
        </authorList>
    </citation>
    <scope>NUCLEOTIDE SEQUENCE [LARGE SCALE GENOMIC DNA]</scope>
    <source>
        <strain evidence="9 10">DSM 15833</strain>
    </source>
</reference>
<feature type="transmembrane region" description="Helical" evidence="7">
    <location>
        <begin position="238"/>
        <end position="259"/>
    </location>
</feature>
<dbReference type="InterPro" id="IPR050524">
    <property type="entry name" value="APC_YAT"/>
</dbReference>
<evidence type="ECO:0000256" key="1">
    <source>
        <dbReference type="ARBA" id="ARBA00004141"/>
    </source>
</evidence>
<accession>A0A0R1TBB7</accession>
<keyword evidence="6 7" id="KW-0472">Membrane</keyword>
<dbReference type="PIRSF" id="PIRSF006060">
    <property type="entry name" value="AA_transporter"/>
    <property type="match status" value="1"/>
</dbReference>
<feature type="transmembrane region" description="Helical" evidence="7">
    <location>
        <begin position="97"/>
        <end position="119"/>
    </location>
</feature>
<feature type="transmembrane region" description="Helical" evidence="7">
    <location>
        <begin position="407"/>
        <end position="425"/>
    </location>
</feature>
<keyword evidence="5 7" id="KW-1133">Transmembrane helix</keyword>
<evidence type="ECO:0000259" key="8">
    <source>
        <dbReference type="Pfam" id="PF00324"/>
    </source>
</evidence>
<evidence type="ECO:0000256" key="5">
    <source>
        <dbReference type="ARBA" id="ARBA00022989"/>
    </source>
</evidence>
<dbReference type="FunFam" id="1.20.1740.10:FF:000001">
    <property type="entry name" value="Amino acid permease"/>
    <property type="match status" value="1"/>
</dbReference>
<feature type="transmembrane region" description="Helical" evidence="7">
    <location>
        <begin position="125"/>
        <end position="143"/>
    </location>
</feature>